<evidence type="ECO:0000259" key="1">
    <source>
        <dbReference type="Pfam" id="PF12684"/>
    </source>
</evidence>
<reference evidence="2" key="2">
    <citation type="submission" date="2024-07" db="EMBL/GenBank/DDBJ databases">
        <authorList>
            <person name="Pedersen J.S."/>
            <person name="Mulbjerg M.R."/>
            <person name="Carstens A.B."/>
            <person name="Hansen L.H."/>
        </authorList>
    </citation>
    <scope>NUCLEOTIDE SEQUENCE</scope>
</reference>
<accession>A0AB39ABG1</accession>
<dbReference type="GO" id="GO:0004527">
    <property type="term" value="F:exonuclease activity"/>
    <property type="evidence" value="ECO:0007669"/>
    <property type="project" value="UniProtKB-KW"/>
</dbReference>
<evidence type="ECO:0000313" key="2">
    <source>
        <dbReference type="EMBL" id="XDF89545.1"/>
    </source>
</evidence>
<keyword evidence="2" id="KW-0540">Nuclease</keyword>
<protein>
    <submittedName>
        <fullName evidence="2">Exonuclease VIII</fullName>
    </submittedName>
</protein>
<dbReference type="Pfam" id="PF12684">
    <property type="entry name" value="DUF3799"/>
    <property type="match status" value="1"/>
</dbReference>
<name>A0AB39ABG1_9CAUD</name>
<feature type="domain" description="Putative exodeoxyribonuclease 8 PDDEXK-like" evidence="1">
    <location>
        <begin position="37"/>
        <end position="304"/>
    </location>
</feature>
<dbReference type="EMBL" id="PQ008971">
    <property type="protein sequence ID" value="XDF89545.1"/>
    <property type="molecule type" value="Genomic_DNA"/>
</dbReference>
<gene>
    <name evidence="2" type="ORF">CVQSGQUC_CDS0040</name>
</gene>
<sequence>MSNNVTIFTADQLSNEDYHTETDHISGTSLWKILSTCLAKYRHESKEGKKTKPLVFGTTAHAMMLEPSRFDAEFYRMPSKDEFDSKLLITAVTGLQGWMKERGVDGRSSTDPFKLISIIKQVCDASGEALPLFWHEIEHNAKSEAGTRIQVPGVDFDKCVRMRSVLLANQQFSDVINNGAAELSVFGEFDGVRVKCRFDRVTNDAGIWDYKTTDSAEPEKFKRKAFDLGYPMKMALQYHLFKQAYGMRPKSVNLLAQENKEEPFLPCLFPLTRKTLLIGTAQLRQAISMYKFAKENDIWPSYNGGNPVELDPPYYIEREYQHLWADAETKK</sequence>
<keyword evidence="2" id="KW-0378">Hydrolase</keyword>
<keyword evidence="2" id="KW-0269">Exonuclease</keyword>
<dbReference type="InterPro" id="IPR024432">
    <property type="entry name" value="Put_RecE_PDDEXK-like_dom"/>
</dbReference>
<reference evidence="2" key="1">
    <citation type="journal article" date="2024" name="Virus Res.">
        <title>A novel genus of Pectobacterium bacteriophages display broad host range by targeting several species of Danish soft rot isolates.</title>
        <authorList>
            <person name="Pedersen J.S."/>
            <person name="Carstens A.B."/>
            <person name="Rothgard M.M."/>
            <person name="Roy C."/>
            <person name="Viry A."/>
            <person name="Papudeshi B."/>
            <person name="Kot W."/>
            <person name="Hille F."/>
            <person name="Franz C.M.A.P."/>
            <person name="Edwards R."/>
            <person name="Hansen L.H."/>
        </authorList>
    </citation>
    <scope>NUCLEOTIDE SEQUENCE</scope>
</reference>
<organism evidence="2">
    <name type="scientific">Pectobacterium phage Amona</name>
    <dbReference type="NCBI Taxonomy" id="3158137"/>
    <lineage>
        <taxon>Viruses</taxon>
        <taxon>Duplodnaviria</taxon>
        <taxon>Heunggongvirae</taxon>
        <taxon>Uroviricota</taxon>
        <taxon>Caudoviricetes</taxon>
    </lineage>
</organism>
<proteinExistence type="predicted"/>
<dbReference type="InterPro" id="IPR011604">
    <property type="entry name" value="PDDEXK-like_dom_sf"/>
</dbReference>
<dbReference type="Gene3D" id="3.90.320.10">
    <property type="match status" value="1"/>
</dbReference>